<feature type="non-terminal residue" evidence="2">
    <location>
        <position position="145"/>
    </location>
</feature>
<reference evidence="2" key="1">
    <citation type="submission" date="2018-05" db="EMBL/GenBank/DDBJ databases">
        <authorList>
            <person name="Lanie J.A."/>
            <person name="Ng W.-L."/>
            <person name="Kazmierczak K.M."/>
            <person name="Andrzejewski T.M."/>
            <person name="Davidsen T.M."/>
            <person name="Wayne K.J."/>
            <person name="Tettelin H."/>
            <person name="Glass J.I."/>
            <person name="Rusch D."/>
            <person name="Podicherti R."/>
            <person name="Tsui H.-C.T."/>
            <person name="Winkler M.E."/>
        </authorList>
    </citation>
    <scope>NUCLEOTIDE SEQUENCE</scope>
</reference>
<dbReference type="AlphaFoldDB" id="A0A382YKN8"/>
<feature type="region of interest" description="Disordered" evidence="1">
    <location>
        <begin position="1"/>
        <end position="21"/>
    </location>
</feature>
<evidence type="ECO:0000313" key="2">
    <source>
        <dbReference type="EMBL" id="SVD83823.1"/>
    </source>
</evidence>
<evidence type="ECO:0000256" key="1">
    <source>
        <dbReference type="SAM" id="MobiDB-lite"/>
    </source>
</evidence>
<accession>A0A382YKN8</accession>
<feature type="compositionally biased region" description="Basic and acidic residues" evidence="1">
    <location>
        <begin position="1"/>
        <end position="20"/>
    </location>
</feature>
<protein>
    <submittedName>
        <fullName evidence="2">Uncharacterized protein</fullName>
    </submittedName>
</protein>
<organism evidence="2">
    <name type="scientific">marine metagenome</name>
    <dbReference type="NCBI Taxonomy" id="408172"/>
    <lineage>
        <taxon>unclassified sequences</taxon>
        <taxon>metagenomes</taxon>
        <taxon>ecological metagenomes</taxon>
    </lineage>
</organism>
<name>A0A382YKN8_9ZZZZ</name>
<gene>
    <name evidence="2" type="ORF">METZ01_LOCUS436677</name>
</gene>
<proteinExistence type="predicted"/>
<sequence>MTRTESRNSQMRENETREETEYVFEEPNATYIPREVEERYNQQDMSLGWLRILLNGQDDYQEVGKKQGQGWEFVSPEEVPEMGATSIVREEGRYAGVVSRGDIALGKIPTVKLEAKRKHYRNKANEMLDAVNAQLMNSSNSRMPI</sequence>
<dbReference type="EMBL" id="UINC01176615">
    <property type="protein sequence ID" value="SVD83823.1"/>
    <property type="molecule type" value="Genomic_DNA"/>
</dbReference>